<gene>
    <name evidence="1" type="ORF">D6B99_03810</name>
</gene>
<reference evidence="1 2" key="1">
    <citation type="submission" date="2018-09" db="EMBL/GenBank/DDBJ databases">
        <title>Arachidicoccus sp. nov., a bacterium isolated from soil.</title>
        <authorList>
            <person name="Weon H.-Y."/>
            <person name="Kwon S.-W."/>
            <person name="Lee S.A."/>
        </authorList>
    </citation>
    <scope>NUCLEOTIDE SEQUENCE [LARGE SCALE GENOMIC DNA]</scope>
    <source>
        <strain evidence="1 2">KIS59-12</strain>
    </source>
</reference>
<evidence type="ECO:0000313" key="1">
    <source>
        <dbReference type="EMBL" id="AYD46814.1"/>
    </source>
</evidence>
<keyword evidence="2" id="KW-1185">Reference proteome</keyword>
<evidence type="ECO:0000313" key="2">
    <source>
        <dbReference type="Proteomes" id="UP000266118"/>
    </source>
</evidence>
<dbReference type="KEGG" id="ark:D6B99_03810"/>
<proteinExistence type="predicted"/>
<sequence>MVFKILKFYLQARISNGTNGTLGFPFWGNGFKLMLPIVIKAIKTKTNELVSLNITITFIPSKKTGTSNCGPIN</sequence>
<accession>A0A386HN99</accession>
<dbReference type="AlphaFoldDB" id="A0A386HN99"/>
<organism evidence="1 2">
    <name type="scientific">Arachidicoccus soli</name>
    <dbReference type="NCBI Taxonomy" id="2341117"/>
    <lineage>
        <taxon>Bacteria</taxon>
        <taxon>Pseudomonadati</taxon>
        <taxon>Bacteroidota</taxon>
        <taxon>Chitinophagia</taxon>
        <taxon>Chitinophagales</taxon>
        <taxon>Chitinophagaceae</taxon>
        <taxon>Arachidicoccus</taxon>
    </lineage>
</organism>
<dbReference type="EMBL" id="CP032489">
    <property type="protein sequence ID" value="AYD46814.1"/>
    <property type="molecule type" value="Genomic_DNA"/>
</dbReference>
<protein>
    <submittedName>
        <fullName evidence="1">Uncharacterized protein</fullName>
    </submittedName>
</protein>
<dbReference type="Proteomes" id="UP000266118">
    <property type="component" value="Chromosome"/>
</dbReference>
<name>A0A386HN99_9BACT</name>